<evidence type="ECO:0000256" key="2">
    <source>
        <dbReference type="ARBA" id="ARBA00007362"/>
    </source>
</evidence>
<dbReference type="Pfam" id="PF00892">
    <property type="entry name" value="EamA"/>
    <property type="match status" value="2"/>
</dbReference>
<evidence type="ECO:0000259" key="7">
    <source>
        <dbReference type="Pfam" id="PF00892"/>
    </source>
</evidence>
<feature type="transmembrane region" description="Helical" evidence="6">
    <location>
        <begin position="191"/>
        <end position="210"/>
    </location>
</feature>
<dbReference type="InterPro" id="IPR037185">
    <property type="entry name" value="EmrE-like"/>
</dbReference>
<feature type="transmembrane region" description="Helical" evidence="6">
    <location>
        <begin position="43"/>
        <end position="61"/>
    </location>
</feature>
<keyword evidence="5 6" id="KW-0472">Membrane</keyword>
<dbReference type="EMBL" id="JBHTHZ010000014">
    <property type="protein sequence ID" value="MFD0795679.1"/>
    <property type="molecule type" value="Genomic_DNA"/>
</dbReference>
<feature type="transmembrane region" description="Helical" evidence="6">
    <location>
        <begin position="257"/>
        <end position="277"/>
    </location>
</feature>
<dbReference type="InterPro" id="IPR000620">
    <property type="entry name" value="EamA_dom"/>
</dbReference>
<dbReference type="InterPro" id="IPR050638">
    <property type="entry name" value="AA-Vitamin_Transporters"/>
</dbReference>
<keyword evidence="3 6" id="KW-0812">Transmembrane</keyword>
<evidence type="ECO:0000256" key="3">
    <source>
        <dbReference type="ARBA" id="ARBA00022692"/>
    </source>
</evidence>
<evidence type="ECO:0000256" key="4">
    <source>
        <dbReference type="ARBA" id="ARBA00022989"/>
    </source>
</evidence>
<feature type="domain" description="EamA" evidence="7">
    <location>
        <begin position="164"/>
        <end position="300"/>
    </location>
</feature>
<evidence type="ECO:0000256" key="6">
    <source>
        <dbReference type="SAM" id="Phobius"/>
    </source>
</evidence>
<dbReference type="PANTHER" id="PTHR32322">
    <property type="entry name" value="INNER MEMBRANE TRANSPORTER"/>
    <property type="match status" value="1"/>
</dbReference>
<comment type="subcellular location">
    <subcellularLocation>
        <location evidence="1">Membrane</location>
        <topology evidence="1">Multi-pass membrane protein</topology>
    </subcellularLocation>
</comment>
<protein>
    <submittedName>
        <fullName evidence="8">EamA family transporter</fullName>
    </submittedName>
</protein>
<accession>A0ABW3AZ95</accession>
<feature type="transmembrane region" description="Helical" evidence="6">
    <location>
        <begin position="131"/>
        <end position="151"/>
    </location>
</feature>
<feature type="transmembrane region" description="Helical" evidence="6">
    <location>
        <begin position="230"/>
        <end position="250"/>
    </location>
</feature>
<evidence type="ECO:0000256" key="1">
    <source>
        <dbReference type="ARBA" id="ARBA00004141"/>
    </source>
</evidence>
<feature type="transmembrane region" description="Helical" evidence="6">
    <location>
        <begin position="101"/>
        <end position="119"/>
    </location>
</feature>
<feature type="transmembrane region" description="Helical" evidence="6">
    <location>
        <begin position="12"/>
        <end position="37"/>
    </location>
</feature>
<dbReference type="PANTHER" id="PTHR32322:SF2">
    <property type="entry name" value="EAMA DOMAIN-CONTAINING PROTEIN"/>
    <property type="match status" value="1"/>
</dbReference>
<gene>
    <name evidence="8" type="ORF">ACFQZX_18810</name>
</gene>
<feature type="transmembrane region" description="Helical" evidence="6">
    <location>
        <begin position="157"/>
        <end position="179"/>
    </location>
</feature>
<proteinExistence type="inferred from homology"/>
<keyword evidence="9" id="KW-1185">Reference proteome</keyword>
<feature type="transmembrane region" description="Helical" evidence="6">
    <location>
        <begin position="73"/>
        <end position="95"/>
    </location>
</feature>
<evidence type="ECO:0000313" key="9">
    <source>
        <dbReference type="Proteomes" id="UP001597010"/>
    </source>
</evidence>
<sequence length="314" mass="34345">MPNTTLNKAASPALVAFAFFSIYIIWGSTYLAVIYGLKSFPPFILVGLRYSIAGIILFAWCKFKRESLPEWKYLWRHALSGTMMLVGGTGMIAWAEQYISSGQAAILVATEPLIFLLVDKKRWPEYFSNKYILSGLIIGFTGIFLFLKLGVTQTNTSAIAIIASVVVIFSALIWVLGSLITKDNKGNSSTVMNTSVQLIAGGIACGIIVVCKGEYKSFSFNHVSFEGWGGLIFLIVMGSLVAYLSFVWLITIKPPAIVSTHTYVNPVVAVFLGWLLIDEPVNRAQLLSLLIILAGILLVNIPGYLKKKQGVQTG</sequence>
<evidence type="ECO:0000256" key="5">
    <source>
        <dbReference type="ARBA" id="ARBA00023136"/>
    </source>
</evidence>
<feature type="transmembrane region" description="Helical" evidence="6">
    <location>
        <begin position="283"/>
        <end position="305"/>
    </location>
</feature>
<dbReference type="Proteomes" id="UP001597010">
    <property type="component" value="Unassembled WGS sequence"/>
</dbReference>
<evidence type="ECO:0000313" key="8">
    <source>
        <dbReference type="EMBL" id="MFD0795679.1"/>
    </source>
</evidence>
<comment type="caution">
    <text evidence="8">The sequence shown here is derived from an EMBL/GenBank/DDBJ whole genome shotgun (WGS) entry which is preliminary data.</text>
</comment>
<keyword evidence="4 6" id="KW-1133">Transmembrane helix</keyword>
<dbReference type="RefSeq" id="WP_377118311.1">
    <property type="nucleotide sequence ID" value="NZ_JBHTHZ010000014.1"/>
</dbReference>
<comment type="similarity">
    <text evidence="2">Belongs to the EamA transporter family.</text>
</comment>
<reference evidence="9" key="1">
    <citation type="journal article" date="2019" name="Int. J. Syst. Evol. Microbiol.">
        <title>The Global Catalogue of Microorganisms (GCM) 10K type strain sequencing project: providing services to taxonomists for standard genome sequencing and annotation.</title>
        <authorList>
            <consortium name="The Broad Institute Genomics Platform"/>
            <consortium name="The Broad Institute Genome Sequencing Center for Infectious Disease"/>
            <person name="Wu L."/>
            <person name="Ma J."/>
        </authorList>
    </citation>
    <scope>NUCLEOTIDE SEQUENCE [LARGE SCALE GENOMIC DNA]</scope>
    <source>
        <strain evidence="9">CCUG 61484</strain>
    </source>
</reference>
<organism evidence="8 9">
    <name type="scientific">Mucilaginibacter litoreus</name>
    <dbReference type="NCBI Taxonomy" id="1048221"/>
    <lineage>
        <taxon>Bacteria</taxon>
        <taxon>Pseudomonadati</taxon>
        <taxon>Bacteroidota</taxon>
        <taxon>Sphingobacteriia</taxon>
        <taxon>Sphingobacteriales</taxon>
        <taxon>Sphingobacteriaceae</taxon>
        <taxon>Mucilaginibacter</taxon>
    </lineage>
</organism>
<feature type="domain" description="EamA" evidence="7">
    <location>
        <begin position="17"/>
        <end position="146"/>
    </location>
</feature>
<name>A0ABW3AZ95_9SPHI</name>
<dbReference type="SUPFAM" id="SSF103481">
    <property type="entry name" value="Multidrug resistance efflux transporter EmrE"/>
    <property type="match status" value="2"/>
</dbReference>